<keyword evidence="7" id="KW-1185">Reference proteome</keyword>
<feature type="region of interest" description="Disordered" evidence="2">
    <location>
        <begin position="1446"/>
        <end position="1482"/>
    </location>
</feature>
<dbReference type="Gene3D" id="3.40.50.300">
    <property type="entry name" value="P-loop containing nucleotide triphosphate hydrolases"/>
    <property type="match status" value="1"/>
</dbReference>
<dbReference type="EC" id="5.6.2.3" evidence="1"/>
<feature type="domain" description="DNA helicase Pif1-like DEAD-box helicase" evidence="3">
    <location>
        <begin position="234"/>
        <end position="400"/>
    </location>
</feature>
<gene>
    <name evidence="6" type="ORF">MCHLO_11309</name>
</gene>
<dbReference type="Pfam" id="PF05970">
    <property type="entry name" value="PIF1"/>
    <property type="match status" value="1"/>
</dbReference>
<evidence type="ECO:0000313" key="7">
    <source>
        <dbReference type="Proteomes" id="UP000815677"/>
    </source>
</evidence>
<sequence>FIDRTSNSALAKGICMVCARRLFLSELESCAPKDIPNLHLLKPTHPHPAQFLFDGSLLHQCAVDAPVQYICLQCRSQLLHFERPPLSLSNNMWIGDVPFALSILTLSERILVGLYFPAAFIVKLYPKKGSPGSWDKESINSGPRGNVSSYGLNTEAIADMVAGNLMPRPVGLLAAVLAVTFVGARNIPLYILPDIFEANFWDSQTFGYSEQVIVRFVGYFDWRALCENCDLESLADEQRTILDFLTNLYISVLNNAPLPQELTQIDGSAGCGKTYVIHAICQALRELAANSNVPNPVRVLAPSGVAALNILGQTIHSALGLPISGDFKSLSGARLARLQAQWRGIKFLIIDEKSMLGLKILGMIDARLRQIFPATSHLPFGGLHVVLCGDFAQLPPVGDRPLYREATPGSELSADGAILYRRFQRSAGLSIEDWTFLNTRAKSVLSEQEKNSFNDAVCLFTTRDDVEELNLTQLAALNVPCARIQAKHEGGAGRHKMKADEAGGLENHVYLAKGARVMVTRNLWSNKGLVNATVGTVVDVIWHPGAARSDVPMAVLVACPGYTGPTRWHTAAGVPIVPVPAVKSTFEHGGKTMSRTQIPLRLAWAVTVHKSQGLTLRKVRLGLGKKEFVSGLTFVALSRVKTIDSLAIHPSQRLGALPEGGIPEEISLNARYNPDASVLEREHGGYVPLDEDPGPAGNAVGDGLEEEADEAEERLPYYPGRTAVDDAHIDTEDMLLDEYEPIVIPLQAHGTIDVNGSELTDAELFIHAAANLQSAVKRDYAVCKGSSFINEFPRTKAGQRFDGDPGDANHLLGAFPKWALGYDDGRFRLDHHFIFMIFGVRIKRDVGRFSGLQTKRSFFLANQAAFLRLTPNDFRKASEEEARKVPISNPIIRALRQQITTVRADVMGTDESRIQIRGQIWGMTARYNLPSIWVTINLSDTGDPIAQVLAGQEIDLDKFEATAGPMSEARSRNIARDPSAAAEFFHTTIRVIREEMFGIRINGHGGIERKDGILGVVNGYVGTVEAQARGTLHLHMLIWLRGAPVAHMMREALQSERFREKMAAFIRANIHAHIDGTTAETLPKLPKQVNIAYSRPEDPHLPDYARRAADAERRIARAVQVHDCKMYTCLKLKGGRVVCKRRAPWPTANDAWDITFYITLYIAKRQIQAANASALLAKGLAIKKHLDQRQQKIKDVNKRLLQQCTNILSRQQEFSAPEVVSYVMGWGDRYLSHSYTRIYWDQVTDALRKTFPHLYKPGSTINDSIESTMIASNTSAEEESACRLQATEDGRLVLRDQLKEYQDWGDALDDMNFHDYFTLTCHGKELDKKHSDDGESNGRPRSKHVPYLPASSRAGCRVIRHERQEINLHFIGKWFPRADGPNPEYYATQMLLLFKPWRTFSDLHRHHPNFTLAFSAFKSHADTRFLRMIENMQYFYECSDRAADRHDAESAEVPSAGGGAGPDTSNGALDSAEPPAGPEPTEDDLILARANRYPAREFIFGHHAVQIAAAEGIFSEEYESVTPRPHVQRATANQMQQYAAFGAQVAAFTRSAGYVIRNDMNVVPAADPGRVTISDLSMAPGAVDPGSVVDITPPAASSTGLALNVEQQRAHNRICSWICVQNPGFPQRASRANLWVTHKLSFGAPAKLEDHSPASRQL</sequence>
<organism evidence="6 7">
    <name type="scientific">Mycena chlorophos</name>
    <name type="common">Agaric fungus</name>
    <name type="synonym">Agaricus chlorophos</name>
    <dbReference type="NCBI Taxonomy" id="658473"/>
    <lineage>
        <taxon>Eukaryota</taxon>
        <taxon>Fungi</taxon>
        <taxon>Dikarya</taxon>
        <taxon>Basidiomycota</taxon>
        <taxon>Agaricomycotina</taxon>
        <taxon>Agaricomycetes</taxon>
        <taxon>Agaricomycetidae</taxon>
        <taxon>Agaricales</taxon>
        <taxon>Marasmiineae</taxon>
        <taxon>Mycenaceae</taxon>
        <taxon>Mycena</taxon>
    </lineage>
</organism>
<protein>
    <recommendedName>
        <fullName evidence="1">ATP-dependent DNA helicase</fullName>
        <ecNumber evidence="1">5.6.2.3</ecNumber>
    </recommendedName>
</protein>
<dbReference type="GO" id="GO:0004386">
    <property type="term" value="F:helicase activity"/>
    <property type="evidence" value="ECO:0007669"/>
    <property type="project" value="UniProtKB-KW"/>
</dbReference>
<keyword evidence="1" id="KW-0227">DNA damage</keyword>
<evidence type="ECO:0000259" key="3">
    <source>
        <dbReference type="Pfam" id="PF05970"/>
    </source>
</evidence>
<dbReference type="Pfam" id="PF14214">
    <property type="entry name" value="Helitron_like_N"/>
    <property type="match status" value="1"/>
</dbReference>
<proteinExistence type="inferred from homology"/>
<dbReference type="InterPro" id="IPR051055">
    <property type="entry name" value="PIF1_helicase"/>
</dbReference>
<reference evidence="6" key="1">
    <citation type="submission" date="2014-09" db="EMBL/GenBank/DDBJ databases">
        <title>Genome sequence of the luminous mushroom Mycena chlorophos for searching fungal bioluminescence genes.</title>
        <authorList>
            <person name="Tanaka Y."/>
            <person name="Kasuga D."/>
            <person name="Oba Y."/>
            <person name="Hase S."/>
            <person name="Sato K."/>
            <person name="Oba Y."/>
            <person name="Sakakibara Y."/>
        </authorList>
    </citation>
    <scope>NUCLEOTIDE SEQUENCE</scope>
</reference>
<dbReference type="InterPro" id="IPR025476">
    <property type="entry name" value="Helitron_helicase-like"/>
</dbReference>
<dbReference type="Pfam" id="PF20209">
    <property type="entry name" value="DUF6570"/>
    <property type="match status" value="1"/>
</dbReference>
<feature type="compositionally biased region" description="Acidic residues" evidence="2">
    <location>
        <begin position="703"/>
        <end position="712"/>
    </location>
</feature>
<dbReference type="InterPro" id="IPR010285">
    <property type="entry name" value="DNA_helicase_pif1-like_DEAD"/>
</dbReference>
<comment type="similarity">
    <text evidence="1">Belongs to the helicase family.</text>
</comment>
<dbReference type="Proteomes" id="UP000815677">
    <property type="component" value="Unassembled WGS sequence"/>
</dbReference>
<feature type="non-terminal residue" evidence="6">
    <location>
        <position position="1"/>
    </location>
</feature>
<keyword evidence="1" id="KW-0234">DNA repair</keyword>
<comment type="cofactor">
    <cofactor evidence="1">
        <name>Mg(2+)</name>
        <dbReference type="ChEBI" id="CHEBI:18420"/>
    </cofactor>
</comment>
<feature type="region of interest" description="Disordered" evidence="2">
    <location>
        <begin position="685"/>
        <end position="714"/>
    </location>
</feature>
<evidence type="ECO:0000259" key="5">
    <source>
        <dbReference type="Pfam" id="PF20209"/>
    </source>
</evidence>
<dbReference type="InterPro" id="IPR046700">
    <property type="entry name" value="DUF6570"/>
</dbReference>
<keyword evidence="1" id="KW-0547">Nucleotide-binding</keyword>
<evidence type="ECO:0000313" key="6">
    <source>
        <dbReference type="EMBL" id="GAT54457.1"/>
    </source>
</evidence>
<dbReference type="EMBL" id="DF848657">
    <property type="protein sequence ID" value="GAT54457.1"/>
    <property type="molecule type" value="Genomic_DNA"/>
</dbReference>
<evidence type="ECO:0000256" key="1">
    <source>
        <dbReference type="RuleBase" id="RU363044"/>
    </source>
</evidence>
<dbReference type="CDD" id="cd18809">
    <property type="entry name" value="SF1_C_RecD"/>
    <property type="match status" value="1"/>
</dbReference>
<feature type="domain" description="Helitron helicase-like" evidence="4">
    <location>
        <begin position="817"/>
        <end position="1038"/>
    </location>
</feature>
<keyword evidence="1 6" id="KW-0347">Helicase</keyword>
<dbReference type="SUPFAM" id="SSF52540">
    <property type="entry name" value="P-loop containing nucleoside triphosphate hydrolases"/>
    <property type="match status" value="2"/>
</dbReference>
<dbReference type="InterPro" id="IPR027417">
    <property type="entry name" value="P-loop_NTPase"/>
</dbReference>
<evidence type="ECO:0000256" key="2">
    <source>
        <dbReference type="SAM" id="MobiDB-lite"/>
    </source>
</evidence>
<feature type="domain" description="DUF6570" evidence="5">
    <location>
        <begin position="83"/>
        <end position="189"/>
    </location>
</feature>
<keyword evidence="1" id="KW-0233">DNA recombination</keyword>
<keyword evidence="1" id="KW-0067">ATP-binding</keyword>
<keyword evidence="1" id="KW-0378">Hydrolase</keyword>
<evidence type="ECO:0000259" key="4">
    <source>
        <dbReference type="Pfam" id="PF14214"/>
    </source>
</evidence>
<dbReference type="PANTHER" id="PTHR47642">
    <property type="entry name" value="ATP-DEPENDENT DNA HELICASE"/>
    <property type="match status" value="1"/>
</dbReference>
<name>A0ABQ0LV61_MYCCL</name>
<comment type="catalytic activity">
    <reaction evidence="1">
        <text>ATP + H2O = ADP + phosphate + H(+)</text>
        <dbReference type="Rhea" id="RHEA:13065"/>
        <dbReference type="ChEBI" id="CHEBI:15377"/>
        <dbReference type="ChEBI" id="CHEBI:15378"/>
        <dbReference type="ChEBI" id="CHEBI:30616"/>
        <dbReference type="ChEBI" id="CHEBI:43474"/>
        <dbReference type="ChEBI" id="CHEBI:456216"/>
        <dbReference type="EC" id="5.6.2.3"/>
    </reaction>
</comment>
<accession>A0ABQ0LV61</accession>
<dbReference type="PANTHER" id="PTHR47642:SF6">
    <property type="entry name" value="ATP-DEPENDENT DNA HELICASE"/>
    <property type="match status" value="1"/>
</dbReference>